<proteinExistence type="predicted"/>
<dbReference type="Pfam" id="PF01261">
    <property type="entry name" value="AP_endonuc_2"/>
    <property type="match status" value="1"/>
</dbReference>
<dbReference type="InterPro" id="IPR050312">
    <property type="entry name" value="IolE/XylAMocC-like"/>
</dbReference>
<dbReference type="EMBL" id="BMQA01000032">
    <property type="protein sequence ID" value="GGJ46093.1"/>
    <property type="molecule type" value="Genomic_DNA"/>
</dbReference>
<feature type="compositionally biased region" description="Basic and acidic residues" evidence="1">
    <location>
        <begin position="1"/>
        <end position="11"/>
    </location>
</feature>
<comment type="caution">
    <text evidence="3">The sequence shown here is derived from an EMBL/GenBank/DDBJ whole genome shotgun (WGS) entry which is preliminary data.</text>
</comment>
<reference evidence="3" key="1">
    <citation type="journal article" date="2014" name="Int. J. Syst. Evol. Microbiol.">
        <title>Complete genome sequence of Corynebacterium casei LMG S-19264T (=DSM 44701T), isolated from a smear-ripened cheese.</title>
        <authorList>
            <consortium name="US DOE Joint Genome Institute (JGI-PGF)"/>
            <person name="Walter F."/>
            <person name="Albersmeier A."/>
            <person name="Kalinowski J."/>
            <person name="Ruckert C."/>
        </authorList>
    </citation>
    <scope>NUCLEOTIDE SEQUENCE</scope>
    <source>
        <strain evidence="3">JCM 3086</strain>
    </source>
</reference>
<dbReference type="PANTHER" id="PTHR12110:SF47">
    <property type="match status" value="1"/>
</dbReference>
<feature type="compositionally biased region" description="Polar residues" evidence="1">
    <location>
        <begin position="19"/>
        <end position="46"/>
    </location>
</feature>
<sequence>MRPEGARGRIDMRHHRVGASSQGGSALTKTANRQTTPEPMTPRTLSNVAEPRDVPVRIPDAKVALSTASVYPESTATAFEIAARLGYDGVEVMVWTDPVSQNIDALRRLSDYHRIPILAVHAPCLLITQRVWSTDPWVKLQRARAAAEKLGASTVVVHPPFRWQRQYARDFVAGIWRMANETDVRFAVENMYPWRYRDREMLAYAPDWDVTKDDYRHFTIDLSHAATARTDALHMVDRMGDRLGHVHLADGKGSAKDEHLVPGRGGQPCAELLERLAHTGFDGHVVIEVNTRRAMSSAEREADLAEALAFTRLHLASAVKVPRR</sequence>
<evidence type="ECO:0000313" key="4">
    <source>
        <dbReference type="Proteomes" id="UP000657574"/>
    </source>
</evidence>
<keyword evidence="4" id="KW-1185">Reference proteome</keyword>
<dbReference type="InterPro" id="IPR036237">
    <property type="entry name" value="Xyl_isomerase-like_sf"/>
</dbReference>
<name>A0A917L5P6_9ACTN</name>
<dbReference type="SUPFAM" id="SSF51658">
    <property type="entry name" value="Xylose isomerase-like"/>
    <property type="match status" value="1"/>
</dbReference>
<dbReference type="AlphaFoldDB" id="A0A917L5P6"/>
<feature type="domain" description="Xylose isomerase-like TIM barrel" evidence="2">
    <location>
        <begin position="79"/>
        <end position="312"/>
    </location>
</feature>
<organism evidence="3 4">
    <name type="scientific">Streptomyces brasiliensis</name>
    <dbReference type="NCBI Taxonomy" id="1954"/>
    <lineage>
        <taxon>Bacteria</taxon>
        <taxon>Bacillati</taxon>
        <taxon>Actinomycetota</taxon>
        <taxon>Actinomycetes</taxon>
        <taxon>Kitasatosporales</taxon>
        <taxon>Streptomycetaceae</taxon>
        <taxon>Streptomyces</taxon>
    </lineage>
</organism>
<dbReference type="Proteomes" id="UP000657574">
    <property type="component" value="Unassembled WGS sequence"/>
</dbReference>
<gene>
    <name evidence="3" type="ORF">GCM10010121_066820</name>
</gene>
<accession>A0A917L5P6</accession>
<dbReference type="Gene3D" id="3.20.20.150">
    <property type="entry name" value="Divalent-metal-dependent TIM barrel enzymes"/>
    <property type="match status" value="1"/>
</dbReference>
<feature type="region of interest" description="Disordered" evidence="1">
    <location>
        <begin position="1"/>
        <end position="46"/>
    </location>
</feature>
<evidence type="ECO:0000256" key="1">
    <source>
        <dbReference type="SAM" id="MobiDB-lite"/>
    </source>
</evidence>
<dbReference type="PANTHER" id="PTHR12110">
    <property type="entry name" value="HYDROXYPYRUVATE ISOMERASE"/>
    <property type="match status" value="1"/>
</dbReference>
<dbReference type="InterPro" id="IPR013022">
    <property type="entry name" value="Xyl_isomerase-like_TIM-brl"/>
</dbReference>
<evidence type="ECO:0000313" key="3">
    <source>
        <dbReference type="EMBL" id="GGJ46093.1"/>
    </source>
</evidence>
<evidence type="ECO:0000259" key="2">
    <source>
        <dbReference type="Pfam" id="PF01261"/>
    </source>
</evidence>
<reference evidence="3" key="2">
    <citation type="submission" date="2020-09" db="EMBL/GenBank/DDBJ databases">
        <authorList>
            <person name="Sun Q."/>
            <person name="Ohkuma M."/>
        </authorList>
    </citation>
    <scope>NUCLEOTIDE SEQUENCE</scope>
    <source>
        <strain evidence="3">JCM 3086</strain>
    </source>
</reference>
<protein>
    <recommendedName>
        <fullName evidence="2">Xylose isomerase-like TIM barrel domain-containing protein</fullName>
    </recommendedName>
</protein>